<organism evidence="2 3">
    <name type="scientific">Phaeosphaeria nodorum (strain SN15 / ATCC MYA-4574 / FGSC 10173)</name>
    <name type="common">Glume blotch fungus</name>
    <name type="synonym">Parastagonospora nodorum</name>
    <dbReference type="NCBI Taxonomy" id="321614"/>
    <lineage>
        <taxon>Eukaryota</taxon>
        <taxon>Fungi</taxon>
        <taxon>Dikarya</taxon>
        <taxon>Ascomycota</taxon>
        <taxon>Pezizomycotina</taxon>
        <taxon>Dothideomycetes</taxon>
        <taxon>Pleosporomycetidae</taxon>
        <taxon>Pleosporales</taxon>
        <taxon>Pleosporineae</taxon>
        <taxon>Phaeosphaeriaceae</taxon>
        <taxon>Parastagonospora</taxon>
    </lineage>
</organism>
<keyword evidence="3" id="KW-1185">Reference proteome</keyword>
<feature type="signal peptide" evidence="1">
    <location>
        <begin position="1"/>
        <end position="25"/>
    </location>
</feature>
<accession>A0A7U2FBN8</accession>
<proteinExistence type="predicted"/>
<feature type="chain" id="PRO_5031069454" evidence="1">
    <location>
        <begin position="26"/>
        <end position="95"/>
    </location>
</feature>
<sequence length="95" mass="11121">MCPVLALHWPLAMMVHLLLDCRGMGVELVHTYIREYFIFHNTIYPESDPNNLTSVWYQFDGGFMPDPSAPFSDEFWHLSRHMGWDAVDSPQLKYS</sequence>
<reference evidence="3" key="1">
    <citation type="journal article" date="2021" name="BMC Genomics">
        <title>Chromosome-level genome assembly and manually-curated proteome of model necrotroph Parastagonospora nodorum Sn15 reveals a genome-wide trove of candidate effector homologs, and redundancy of virulence-related functions within an accessory chromosome.</title>
        <authorList>
            <person name="Bertazzoni S."/>
            <person name="Jones D.A.B."/>
            <person name="Phan H.T."/>
            <person name="Tan K.-C."/>
            <person name="Hane J.K."/>
        </authorList>
    </citation>
    <scope>NUCLEOTIDE SEQUENCE [LARGE SCALE GENOMIC DNA]</scope>
    <source>
        <strain evidence="3">SN15 / ATCC MYA-4574 / FGSC 10173)</strain>
    </source>
</reference>
<dbReference type="EMBL" id="CP069032">
    <property type="protein sequence ID" value="QRD00010.1"/>
    <property type="molecule type" value="Genomic_DNA"/>
</dbReference>
<dbReference type="VEuPathDB" id="FungiDB:JI435_414380"/>
<evidence type="ECO:0000313" key="2">
    <source>
        <dbReference type="EMBL" id="QRD00010.1"/>
    </source>
</evidence>
<dbReference type="AlphaFoldDB" id="A0A7U2FBN8"/>
<gene>
    <name evidence="2" type="ORF">JI435_414380</name>
</gene>
<keyword evidence="1" id="KW-0732">Signal</keyword>
<dbReference type="Proteomes" id="UP000663193">
    <property type="component" value="Chromosome 10"/>
</dbReference>
<name>A0A7U2FBN8_PHANO</name>
<evidence type="ECO:0000313" key="3">
    <source>
        <dbReference type="Proteomes" id="UP000663193"/>
    </source>
</evidence>
<protein>
    <submittedName>
        <fullName evidence="2">Uncharacterized protein</fullName>
    </submittedName>
</protein>
<evidence type="ECO:0000256" key="1">
    <source>
        <dbReference type="SAM" id="SignalP"/>
    </source>
</evidence>